<evidence type="ECO:0000256" key="2">
    <source>
        <dbReference type="ARBA" id="ARBA00022884"/>
    </source>
</evidence>
<evidence type="ECO:0000313" key="4">
    <source>
        <dbReference type="EMBL" id="KKS03939.1"/>
    </source>
</evidence>
<keyword evidence="1" id="KW-0963">Cytoplasm</keyword>
<dbReference type="PANTHER" id="PTHR34654:SF1">
    <property type="entry name" value="RNA-BINDING PROTEIN KHPA"/>
    <property type="match status" value="1"/>
</dbReference>
<gene>
    <name evidence="4" type="ORF">UU56_C0012G0013</name>
</gene>
<dbReference type="PROSITE" id="PS50084">
    <property type="entry name" value="KH_TYPE_1"/>
    <property type="match status" value="1"/>
</dbReference>
<dbReference type="InterPro" id="IPR009019">
    <property type="entry name" value="KH_sf_prok-type"/>
</dbReference>
<evidence type="ECO:0000256" key="3">
    <source>
        <dbReference type="PROSITE-ProRule" id="PRU00117"/>
    </source>
</evidence>
<evidence type="ECO:0000256" key="1">
    <source>
        <dbReference type="ARBA" id="ARBA00022490"/>
    </source>
</evidence>
<sequence>MEDLLKTLIEPLVSDIKKIKIDPIQQENGLKYLITIPKDDIAKVIGKDGKMIKSIKNLLKIRAIKENIFATVEVQEA</sequence>
<reference evidence="4 5" key="1">
    <citation type="journal article" date="2015" name="Nature">
        <title>rRNA introns, odd ribosomes, and small enigmatic genomes across a large radiation of phyla.</title>
        <authorList>
            <person name="Brown C.T."/>
            <person name="Hug L.A."/>
            <person name="Thomas B.C."/>
            <person name="Sharon I."/>
            <person name="Castelle C.J."/>
            <person name="Singh A."/>
            <person name="Wilkins M.J."/>
            <person name="Williams K.H."/>
            <person name="Banfield J.F."/>
        </authorList>
    </citation>
    <scope>NUCLEOTIDE SEQUENCE [LARGE SCALE GENOMIC DNA]</scope>
</reference>
<accession>A0A0G0VSR9</accession>
<dbReference type="GO" id="GO:0003723">
    <property type="term" value="F:RNA binding"/>
    <property type="evidence" value="ECO:0007669"/>
    <property type="project" value="UniProtKB-UniRule"/>
</dbReference>
<dbReference type="InterPro" id="IPR015946">
    <property type="entry name" value="KH_dom-like_a/b"/>
</dbReference>
<dbReference type="InterPro" id="IPR020627">
    <property type="entry name" value="KhpA"/>
</dbReference>
<comment type="caution">
    <text evidence="4">The sequence shown here is derived from an EMBL/GenBank/DDBJ whole genome shotgun (WGS) entry which is preliminary data.</text>
</comment>
<name>A0A0G0VSR9_9BACT</name>
<dbReference type="Pfam" id="PF13083">
    <property type="entry name" value="KH_KhpA-B"/>
    <property type="match status" value="1"/>
</dbReference>
<keyword evidence="2 3" id="KW-0694">RNA-binding</keyword>
<protein>
    <submittedName>
        <fullName evidence="4">Uncharacterized protein</fullName>
    </submittedName>
</protein>
<dbReference type="EMBL" id="LCBC01000012">
    <property type="protein sequence ID" value="KKS03939.1"/>
    <property type="molecule type" value="Genomic_DNA"/>
</dbReference>
<dbReference type="PANTHER" id="PTHR34654">
    <property type="entry name" value="UPF0109 PROTEIN SCO5592"/>
    <property type="match status" value="1"/>
</dbReference>
<proteinExistence type="predicted"/>
<organism evidence="4 5">
    <name type="scientific">Candidatus Curtissbacteria bacterium GW2011_GWA2_41_24</name>
    <dbReference type="NCBI Taxonomy" id="1618411"/>
    <lineage>
        <taxon>Bacteria</taxon>
        <taxon>Candidatus Curtissiibacteriota</taxon>
    </lineage>
</organism>
<dbReference type="Proteomes" id="UP000034493">
    <property type="component" value="Unassembled WGS sequence"/>
</dbReference>
<dbReference type="AlphaFoldDB" id="A0A0G0VSR9"/>
<evidence type="ECO:0000313" key="5">
    <source>
        <dbReference type="Proteomes" id="UP000034493"/>
    </source>
</evidence>
<dbReference type="Gene3D" id="3.30.300.20">
    <property type="match status" value="1"/>
</dbReference>
<dbReference type="SUPFAM" id="SSF54814">
    <property type="entry name" value="Prokaryotic type KH domain (KH-domain type II)"/>
    <property type="match status" value="1"/>
</dbReference>